<protein>
    <submittedName>
        <fullName evidence="1">Efflux RND transporter periplasmic adaptor subunit</fullName>
    </submittedName>
</protein>
<gene>
    <name evidence="1" type="ORF">JHL16_33690</name>
</gene>
<reference evidence="1" key="1">
    <citation type="submission" date="2021-01" db="EMBL/GenBank/DDBJ databases">
        <authorList>
            <person name="Sun Q."/>
        </authorList>
    </citation>
    <scope>NUCLEOTIDE SEQUENCE</scope>
    <source>
        <strain evidence="1">YIM B02566</strain>
    </source>
</reference>
<keyword evidence="2" id="KW-1185">Reference proteome</keyword>
<proteinExistence type="predicted"/>
<dbReference type="EMBL" id="JAENHL010000008">
    <property type="protein sequence ID" value="MBK1871369.1"/>
    <property type="molecule type" value="Genomic_DNA"/>
</dbReference>
<dbReference type="Proteomes" id="UP000616151">
    <property type="component" value="Unassembled WGS sequence"/>
</dbReference>
<sequence length="387" mass="40685">MITITVSLAALLLLGTAGAVYRTEGQAQTPRAAPPPVPVVTRLAETRDVPHVIEFVGTLQPLQAVILRAQVDGILTDVLFKEGDFVRRGQVLARIDDRALRAALAAAQAQLARDQAQLRAAELDLTRARTLLQKNAGSQQVVDQQTAAVDQLKAAVALNEANVEAAQVNVSYTEIVSPIDGRIGMRQVDPGNLVRQADASGIVSITQVDPLSVVFAVPQQVFAAMRDHADEPGGKAVEIIDRASAAQLAEGEITSFDNQIDTTTGTARVRAVFANGAEKMTPGAFVSVRIATGVSADAVVVPKLAVRPGVEGDFVYRVANGQAERVPVTIGYSNDDLAVVATGVASGDAIVIDGYSRLRPGATVATTEAPKPDQPARTAQQTIISRQ</sequence>
<comment type="caution">
    <text evidence="1">The sequence shown here is derived from an EMBL/GenBank/DDBJ whole genome shotgun (WGS) entry which is preliminary data.</text>
</comment>
<evidence type="ECO:0000313" key="2">
    <source>
        <dbReference type="Proteomes" id="UP000616151"/>
    </source>
</evidence>
<evidence type="ECO:0000313" key="1">
    <source>
        <dbReference type="EMBL" id="MBK1871369.1"/>
    </source>
</evidence>
<organism evidence="1 2">
    <name type="scientific">Taklimakanibacter albus</name>
    <dbReference type="NCBI Taxonomy" id="2800327"/>
    <lineage>
        <taxon>Bacteria</taxon>
        <taxon>Pseudomonadati</taxon>
        <taxon>Pseudomonadota</taxon>
        <taxon>Alphaproteobacteria</taxon>
        <taxon>Hyphomicrobiales</taxon>
        <taxon>Aestuariivirgaceae</taxon>
        <taxon>Taklimakanibacter</taxon>
    </lineage>
</organism>
<name>A0ACC5RFJ2_9HYPH</name>
<accession>A0ACC5RFJ2</accession>